<reference evidence="11 12" key="1">
    <citation type="submission" date="2020-08" db="EMBL/GenBank/DDBJ databases">
        <title>Winkia gen. nov., sp. nov., isolated from faeces of the Anser albifrons in China.</title>
        <authorList>
            <person name="Liu Q."/>
        </authorList>
    </citation>
    <scope>NUCLEOTIDE SEQUENCE [LARGE SCALE GENOMIC DNA]</scope>
    <source>
        <strain evidence="11 12">C62</strain>
    </source>
</reference>
<keyword evidence="1" id="KW-0134">Cell wall</keyword>
<evidence type="ECO:0000256" key="7">
    <source>
        <dbReference type="SAM" id="SignalP"/>
    </source>
</evidence>
<accession>A0A8I0GEK2</accession>
<dbReference type="InterPro" id="IPR026466">
    <property type="entry name" value="Fim_isopep_form_D2_dom"/>
</dbReference>
<dbReference type="NCBIfam" id="TIGR01167">
    <property type="entry name" value="LPXTG_anchor"/>
    <property type="match status" value="1"/>
</dbReference>
<dbReference type="EMBL" id="JACRUO010000001">
    <property type="protein sequence ID" value="MBD3689412.1"/>
    <property type="molecule type" value="Genomic_DNA"/>
</dbReference>
<feature type="domain" description="Gram-positive pilin subunit D1 N-terminal" evidence="9">
    <location>
        <begin position="50"/>
        <end position="210"/>
    </location>
</feature>
<feature type="chain" id="PRO_5034309076" evidence="7">
    <location>
        <begin position="33"/>
        <end position="548"/>
    </location>
</feature>
<evidence type="ECO:0000259" key="10">
    <source>
        <dbReference type="Pfam" id="PF17802"/>
    </source>
</evidence>
<dbReference type="RefSeq" id="WP_191071461.1">
    <property type="nucleotide sequence ID" value="NZ_CP060506.1"/>
</dbReference>
<evidence type="ECO:0000259" key="9">
    <source>
        <dbReference type="Pfam" id="PF16555"/>
    </source>
</evidence>
<keyword evidence="4" id="KW-0572">Peptidoglycan-anchor</keyword>
<keyword evidence="6" id="KW-0812">Transmembrane</keyword>
<dbReference type="AlphaFoldDB" id="A0A8I0GEK2"/>
<dbReference type="Gene3D" id="2.60.40.740">
    <property type="match status" value="1"/>
</dbReference>
<keyword evidence="2" id="KW-0964">Secreted</keyword>
<organism evidence="11 12">
    <name type="scientific">Nanchangia anserum</name>
    <dbReference type="NCBI Taxonomy" id="2692125"/>
    <lineage>
        <taxon>Bacteria</taxon>
        <taxon>Bacillati</taxon>
        <taxon>Actinomycetota</taxon>
        <taxon>Actinomycetes</taxon>
        <taxon>Actinomycetales</taxon>
        <taxon>Actinomycetaceae</taxon>
        <taxon>Nanchangia</taxon>
    </lineage>
</organism>
<keyword evidence="6" id="KW-0472">Membrane</keyword>
<proteinExistence type="predicted"/>
<keyword evidence="6" id="KW-1133">Transmembrane helix</keyword>
<evidence type="ECO:0000256" key="3">
    <source>
        <dbReference type="ARBA" id="ARBA00022729"/>
    </source>
</evidence>
<dbReference type="InterPro" id="IPR032364">
    <property type="entry name" value="GramPos_pilinD1_N"/>
</dbReference>
<dbReference type="Gene3D" id="2.60.40.10">
    <property type="entry name" value="Immunoglobulins"/>
    <property type="match status" value="2"/>
</dbReference>
<feature type="region of interest" description="Disordered" evidence="5">
    <location>
        <begin position="337"/>
        <end position="365"/>
    </location>
</feature>
<dbReference type="InterPro" id="IPR019931">
    <property type="entry name" value="LPXTG_anchor"/>
</dbReference>
<feature type="transmembrane region" description="Helical" evidence="6">
    <location>
        <begin position="520"/>
        <end position="539"/>
    </location>
</feature>
<feature type="domain" description="Gram-positive cocci surface proteins LPxTG" evidence="8">
    <location>
        <begin position="510"/>
        <end position="541"/>
    </location>
</feature>
<dbReference type="Pfam" id="PF17802">
    <property type="entry name" value="SpaA"/>
    <property type="match status" value="1"/>
</dbReference>
<sequence length="548" mass="57936">MAPTWMTRAKKAASLAVASALVLGAGAAGAYAADGLGPGNIDPDHKGSITLFKHENQTSATPTVGDPTSSTDSLAGKSNTVKGAEFIAFPFTNLNLTGEGANANWTKLDNLTQADLNNSCAAITEEGTGSPTLEGFTFGAGQKFAPTDAEGKTKLENLAVGAYLICEYKAPEGVTRTAAPILVTIPYPDNERQGATNKWIYDVTMYPKNTVSKLDKTIEDQNLHGLGIGSEVHYPVTATIPGIPATDHFNEFIIEDPMDDRFDPASLGVESVKLNGTAMDSGDWRYAVQGNTVWFSLTQAGLIKAKNNPGAALEVVFKGKLARLGTDGTIPNKAKLYFSHKPQDNPPPTPPTPPTTPPPGVPPIPSIEVQDKWGDFVLRKHDGNDPKQALAGATFQVYEAANPYAETCGTEIAKDDQGNDKLVTFPQNSGTVNSFTTGADGVVKIPGLFISDSIRAPQNAEKRCYVLKETKAPDGYVQLKDPIAIEVKAGTTTAGTYDTEIANEKPVIPGLPLTGSETQMILQIAGAMLVAGGLAVYGARRMRSRDNA</sequence>
<dbReference type="NCBIfam" id="NF033902">
    <property type="entry name" value="iso_D2_wall_anc"/>
    <property type="match status" value="1"/>
</dbReference>
<evidence type="ECO:0000313" key="11">
    <source>
        <dbReference type="EMBL" id="MBD3689412.1"/>
    </source>
</evidence>
<comment type="caution">
    <text evidence="11">The sequence shown here is derived from an EMBL/GenBank/DDBJ whole genome shotgun (WGS) entry which is preliminary data.</text>
</comment>
<evidence type="ECO:0000256" key="1">
    <source>
        <dbReference type="ARBA" id="ARBA00022512"/>
    </source>
</evidence>
<feature type="compositionally biased region" description="Pro residues" evidence="5">
    <location>
        <begin position="344"/>
        <end position="365"/>
    </location>
</feature>
<dbReference type="InterPro" id="IPR013783">
    <property type="entry name" value="Ig-like_fold"/>
</dbReference>
<feature type="signal peptide" evidence="7">
    <location>
        <begin position="1"/>
        <end position="32"/>
    </location>
</feature>
<evidence type="ECO:0000256" key="5">
    <source>
        <dbReference type="SAM" id="MobiDB-lite"/>
    </source>
</evidence>
<dbReference type="GO" id="GO:0005975">
    <property type="term" value="P:carbohydrate metabolic process"/>
    <property type="evidence" value="ECO:0007669"/>
    <property type="project" value="UniProtKB-ARBA"/>
</dbReference>
<dbReference type="NCBIfam" id="TIGR04226">
    <property type="entry name" value="RrgB_K2N_iso_D2"/>
    <property type="match status" value="1"/>
</dbReference>
<dbReference type="InterPro" id="IPR048052">
    <property type="entry name" value="FM1-like"/>
</dbReference>
<dbReference type="Proteomes" id="UP000627538">
    <property type="component" value="Unassembled WGS sequence"/>
</dbReference>
<evidence type="ECO:0000256" key="4">
    <source>
        <dbReference type="ARBA" id="ARBA00023088"/>
    </source>
</evidence>
<evidence type="ECO:0000313" key="12">
    <source>
        <dbReference type="Proteomes" id="UP000627538"/>
    </source>
</evidence>
<dbReference type="InterPro" id="IPR041033">
    <property type="entry name" value="SpaA_PFL_dom_1"/>
</dbReference>
<feature type="domain" description="SpaA-like prealbumin fold" evidence="10">
    <location>
        <begin position="375"/>
        <end position="493"/>
    </location>
</feature>
<keyword evidence="12" id="KW-1185">Reference proteome</keyword>
<name>A0A8I0GEK2_9ACTO</name>
<dbReference type="Pfam" id="PF00746">
    <property type="entry name" value="Gram_pos_anchor"/>
    <property type="match status" value="1"/>
</dbReference>
<gene>
    <name evidence="11" type="ORF">H8R10_04100</name>
</gene>
<evidence type="ECO:0000259" key="8">
    <source>
        <dbReference type="Pfam" id="PF00746"/>
    </source>
</evidence>
<protein>
    <submittedName>
        <fullName evidence="11">SpaH/EbpB family LPXTG-anchored major pilin</fullName>
    </submittedName>
</protein>
<evidence type="ECO:0000256" key="2">
    <source>
        <dbReference type="ARBA" id="ARBA00022525"/>
    </source>
</evidence>
<dbReference type="Pfam" id="PF16555">
    <property type="entry name" value="GramPos_pilinD1"/>
    <property type="match status" value="1"/>
</dbReference>
<evidence type="ECO:0000256" key="6">
    <source>
        <dbReference type="SAM" id="Phobius"/>
    </source>
</evidence>
<keyword evidence="3 7" id="KW-0732">Signal</keyword>